<keyword evidence="5" id="KW-0732">Signal</keyword>
<comment type="similarity">
    <text evidence="2 6">Belongs to the plant self-incompatibility (S1) protein family.</text>
</comment>
<dbReference type="Proteomes" id="UP001154282">
    <property type="component" value="Unassembled WGS sequence"/>
</dbReference>
<dbReference type="Pfam" id="PF05938">
    <property type="entry name" value="Self-incomp_S1"/>
    <property type="match status" value="1"/>
</dbReference>
<dbReference type="GO" id="GO:0005576">
    <property type="term" value="C:extracellular region"/>
    <property type="evidence" value="ECO:0007669"/>
    <property type="project" value="UniProtKB-SubCell"/>
</dbReference>
<dbReference type="PANTHER" id="PTHR31232:SF156">
    <property type="entry name" value="PLANT SELF-INCOMPATIBILITY PROTEIN S1 FAMILY-RELATED"/>
    <property type="match status" value="1"/>
</dbReference>
<dbReference type="GO" id="GO:0060320">
    <property type="term" value="P:rejection of self pollen"/>
    <property type="evidence" value="ECO:0007669"/>
    <property type="project" value="UniProtKB-KW"/>
</dbReference>
<organism evidence="7 8">
    <name type="scientific">Linum tenue</name>
    <dbReference type="NCBI Taxonomy" id="586396"/>
    <lineage>
        <taxon>Eukaryota</taxon>
        <taxon>Viridiplantae</taxon>
        <taxon>Streptophyta</taxon>
        <taxon>Embryophyta</taxon>
        <taxon>Tracheophyta</taxon>
        <taxon>Spermatophyta</taxon>
        <taxon>Magnoliopsida</taxon>
        <taxon>eudicotyledons</taxon>
        <taxon>Gunneridae</taxon>
        <taxon>Pentapetalae</taxon>
        <taxon>rosids</taxon>
        <taxon>fabids</taxon>
        <taxon>Malpighiales</taxon>
        <taxon>Linaceae</taxon>
        <taxon>Linum</taxon>
    </lineage>
</organism>
<sequence>MAIHLAAADGEEGLIKNHHVHVSSELTGGKVLLVHCKSKDDDLGIHNLTAGSEFTWKFKLDVWLRTTLFWCYLAPDDSHHAAFDAFDEEHYKAYEFQYHTYWIGKDDGVYVKLVDKKTDQLTYQWVDGRPGPNLLVPKWIV</sequence>
<name>A0AAV0JTX3_9ROSI</name>
<protein>
    <recommendedName>
        <fullName evidence="6">S-protein homolog</fullName>
    </recommendedName>
</protein>
<evidence type="ECO:0000256" key="2">
    <source>
        <dbReference type="ARBA" id="ARBA00005581"/>
    </source>
</evidence>
<evidence type="ECO:0000313" key="8">
    <source>
        <dbReference type="Proteomes" id="UP001154282"/>
    </source>
</evidence>
<dbReference type="AlphaFoldDB" id="A0AAV0JTX3"/>
<reference evidence="7" key="1">
    <citation type="submission" date="2022-08" db="EMBL/GenBank/DDBJ databases">
        <authorList>
            <person name="Gutierrez-Valencia J."/>
        </authorList>
    </citation>
    <scope>NUCLEOTIDE SEQUENCE</scope>
</reference>
<keyword evidence="8" id="KW-1185">Reference proteome</keyword>
<proteinExistence type="inferred from homology"/>
<comment type="subcellular location">
    <subcellularLocation>
        <location evidence="1 6">Secreted</location>
    </subcellularLocation>
</comment>
<keyword evidence="3 6" id="KW-0713">Self-incompatibility</keyword>
<evidence type="ECO:0000256" key="1">
    <source>
        <dbReference type="ARBA" id="ARBA00004613"/>
    </source>
</evidence>
<accession>A0AAV0JTX3</accession>
<evidence type="ECO:0000313" key="7">
    <source>
        <dbReference type="EMBL" id="CAI0413420.1"/>
    </source>
</evidence>
<dbReference type="InterPro" id="IPR010264">
    <property type="entry name" value="Self-incomp_S1"/>
</dbReference>
<comment type="caution">
    <text evidence="7">The sequence shown here is derived from an EMBL/GenBank/DDBJ whole genome shotgun (WGS) entry which is preliminary data.</text>
</comment>
<evidence type="ECO:0000256" key="5">
    <source>
        <dbReference type="ARBA" id="ARBA00022729"/>
    </source>
</evidence>
<dbReference type="PANTHER" id="PTHR31232">
    <property type="match status" value="1"/>
</dbReference>
<keyword evidence="4 6" id="KW-0964">Secreted</keyword>
<dbReference type="EMBL" id="CAMGYJ010000005">
    <property type="protein sequence ID" value="CAI0413420.1"/>
    <property type="molecule type" value="Genomic_DNA"/>
</dbReference>
<gene>
    <name evidence="7" type="ORF">LITE_LOCUS15942</name>
</gene>
<evidence type="ECO:0000256" key="3">
    <source>
        <dbReference type="ARBA" id="ARBA00022471"/>
    </source>
</evidence>
<evidence type="ECO:0000256" key="4">
    <source>
        <dbReference type="ARBA" id="ARBA00022525"/>
    </source>
</evidence>
<evidence type="ECO:0000256" key="6">
    <source>
        <dbReference type="RuleBase" id="RU367044"/>
    </source>
</evidence>